<protein>
    <submittedName>
        <fullName evidence="3">FecR family protein</fullName>
    </submittedName>
</protein>
<organism evidence="3 4">
    <name type="scientific">Methylophilus rhizosphaerae</name>
    <dbReference type="NCBI Taxonomy" id="492660"/>
    <lineage>
        <taxon>Bacteria</taxon>
        <taxon>Pseudomonadati</taxon>
        <taxon>Pseudomonadota</taxon>
        <taxon>Betaproteobacteria</taxon>
        <taxon>Nitrosomonadales</taxon>
        <taxon>Methylophilaceae</taxon>
        <taxon>Methylophilus</taxon>
    </lineage>
</organism>
<reference evidence="4" key="1">
    <citation type="submission" date="2016-10" db="EMBL/GenBank/DDBJ databases">
        <authorList>
            <person name="Varghese N."/>
            <person name="Submissions S."/>
        </authorList>
    </citation>
    <scope>NUCLEOTIDE SEQUENCE [LARGE SCALE GENOMIC DNA]</scope>
    <source>
        <strain evidence="4">CBMB127</strain>
    </source>
</reference>
<dbReference type="Proteomes" id="UP000198629">
    <property type="component" value="Unassembled WGS sequence"/>
</dbReference>
<proteinExistence type="predicted"/>
<dbReference type="Pfam" id="PF04773">
    <property type="entry name" value="FecR"/>
    <property type="match status" value="1"/>
</dbReference>
<dbReference type="GO" id="GO:0016989">
    <property type="term" value="F:sigma factor antagonist activity"/>
    <property type="evidence" value="ECO:0007669"/>
    <property type="project" value="TreeGrafter"/>
</dbReference>
<sequence length="315" mass="35590">MSVSDKTALQAAEWFFRLQESDTTHADHAACRAWREADATHEIAWQRAVEVSQKMSRLPGNLAYSTLQNSHQTGRRRAIKALAILLTTGTAGWQTWQSEPARMLRAEYRTHTGEQQRVQLADGTEMHLNTSTGLNTRFDQMQRLIVLEAGEIMVQTGHHDPLKRPLVIATRYGELRPLGTRFTVRQRADDVHLVVLDGAVEVINSRGQRRVINAGWQTYFDQQAIATPVVADSHMDSWTRGILHVREMRLAEFATEMARYRNGIVRCAPGVADLKISGAFQLKNTDEVFASLPTILPVKVSYLTRYWITLDALEA</sequence>
<dbReference type="InterPro" id="IPR012373">
    <property type="entry name" value="Ferrdict_sens_TM"/>
</dbReference>
<evidence type="ECO:0000313" key="4">
    <source>
        <dbReference type="Proteomes" id="UP000198629"/>
    </source>
</evidence>
<evidence type="ECO:0000259" key="2">
    <source>
        <dbReference type="Pfam" id="PF16220"/>
    </source>
</evidence>
<dbReference type="EMBL" id="FNFX01000002">
    <property type="protein sequence ID" value="SDK40844.1"/>
    <property type="molecule type" value="Genomic_DNA"/>
</dbReference>
<dbReference type="AlphaFoldDB" id="A0A1G9BNY1"/>
<keyword evidence="4" id="KW-1185">Reference proteome</keyword>
<dbReference type="Pfam" id="PF16220">
    <property type="entry name" value="DUF4880"/>
    <property type="match status" value="1"/>
</dbReference>
<dbReference type="InterPro" id="IPR032623">
    <property type="entry name" value="FecR_N"/>
</dbReference>
<feature type="domain" description="FecR N-terminal" evidence="2">
    <location>
        <begin position="10"/>
        <end position="49"/>
    </location>
</feature>
<dbReference type="InterPro" id="IPR006860">
    <property type="entry name" value="FecR"/>
</dbReference>
<dbReference type="Gene3D" id="2.60.120.1440">
    <property type="match status" value="1"/>
</dbReference>
<name>A0A1G9BNY1_9PROT</name>
<feature type="domain" description="FecR protein" evidence="1">
    <location>
        <begin position="107"/>
        <end position="201"/>
    </location>
</feature>
<dbReference type="PIRSF" id="PIRSF018266">
    <property type="entry name" value="FecR"/>
    <property type="match status" value="1"/>
</dbReference>
<accession>A0A1G9BNY1</accession>
<evidence type="ECO:0000313" key="3">
    <source>
        <dbReference type="EMBL" id="SDK40844.1"/>
    </source>
</evidence>
<dbReference type="STRING" id="492660.SAMN05192566_1256"/>
<evidence type="ECO:0000259" key="1">
    <source>
        <dbReference type="Pfam" id="PF04773"/>
    </source>
</evidence>
<dbReference type="PANTHER" id="PTHR30273">
    <property type="entry name" value="PERIPLASMIC SIGNAL SENSOR AND SIGMA FACTOR ACTIVATOR FECR-RELATED"/>
    <property type="match status" value="1"/>
</dbReference>
<gene>
    <name evidence="3" type="ORF">SAMN05192566_1256</name>
</gene>
<dbReference type="PANTHER" id="PTHR30273:SF2">
    <property type="entry name" value="PROTEIN FECR"/>
    <property type="match status" value="1"/>
</dbReference>